<evidence type="ECO:0000313" key="2">
    <source>
        <dbReference type="Proteomes" id="UP000265715"/>
    </source>
</evidence>
<name>A0A399EJ01_9DEIN</name>
<dbReference type="Proteomes" id="UP000265715">
    <property type="component" value="Unassembled WGS sequence"/>
</dbReference>
<reference evidence="1 2" key="1">
    <citation type="submission" date="2018-08" db="EMBL/GenBank/DDBJ databases">
        <title>Meiothermus terrae DSM 26712 genome sequencing project.</title>
        <authorList>
            <person name="Da Costa M.S."/>
            <person name="Albuquerque L."/>
            <person name="Raposo P."/>
            <person name="Froufe H.J.C."/>
            <person name="Barroso C.S."/>
            <person name="Egas C."/>
        </authorList>
    </citation>
    <scope>NUCLEOTIDE SEQUENCE [LARGE SCALE GENOMIC DNA]</scope>
    <source>
        <strain evidence="1 2">DSM 26712</strain>
    </source>
</reference>
<dbReference type="AlphaFoldDB" id="A0A399EJ01"/>
<dbReference type="RefSeq" id="WP_119314989.1">
    <property type="nucleotide sequence ID" value="NZ_QXDL01000069.1"/>
</dbReference>
<protein>
    <submittedName>
        <fullName evidence="1">Uncharacterized protein</fullName>
    </submittedName>
</protein>
<evidence type="ECO:0000313" key="1">
    <source>
        <dbReference type="EMBL" id="RIH84704.1"/>
    </source>
</evidence>
<keyword evidence="2" id="KW-1185">Reference proteome</keyword>
<sequence>MEKIVQFSKENAFVLAALLVGAHSAGKSAMNLKNGEGCRRCETAGVVLGAGLALWAGVELVRGWRA</sequence>
<gene>
    <name evidence="1" type="ORF">Mterra_01884</name>
</gene>
<accession>A0A399EJ01</accession>
<dbReference type="EMBL" id="QXDL01000069">
    <property type="protein sequence ID" value="RIH84704.1"/>
    <property type="molecule type" value="Genomic_DNA"/>
</dbReference>
<proteinExistence type="predicted"/>
<organism evidence="1 2">
    <name type="scientific">Calidithermus terrae</name>
    <dbReference type="NCBI Taxonomy" id="1408545"/>
    <lineage>
        <taxon>Bacteria</taxon>
        <taxon>Thermotogati</taxon>
        <taxon>Deinococcota</taxon>
        <taxon>Deinococci</taxon>
        <taxon>Thermales</taxon>
        <taxon>Thermaceae</taxon>
        <taxon>Calidithermus</taxon>
    </lineage>
</organism>
<comment type="caution">
    <text evidence="1">The sequence shown here is derived from an EMBL/GenBank/DDBJ whole genome shotgun (WGS) entry which is preliminary data.</text>
</comment>